<dbReference type="EMBL" id="RPDH01000003">
    <property type="protein sequence ID" value="RPE05660.1"/>
    <property type="molecule type" value="Genomic_DNA"/>
</dbReference>
<dbReference type="RefSeq" id="WP_123849308.1">
    <property type="nucleotide sequence ID" value="NZ_RPDH01000003.1"/>
</dbReference>
<proteinExistence type="predicted"/>
<dbReference type="AlphaFoldDB" id="A0A3N4PPG5"/>
<evidence type="ECO:0000313" key="1">
    <source>
        <dbReference type="EMBL" id="RPE05660.1"/>
    </source>
</evidence>
<dbReference type="Proteomes" id="UP000278351">
    <property type="component" value="Unassembled WGS sequence"/>
</dbReference>
<dbReference type="OrthoDB" id="1488726at2"/>
<sequence>MKTQRFTAWIIAAAALLTACKKNNEPAPADQVRNTRDFLEKTGPQQQSFTFDASALPKSITLEGGIKITFPAGSLTKNGTPVSGSVTVNAVELLKRSQLVLFGANTNHISGAPLQSDGSFFLDVKANGQSVDKQLAVPIQVEVPTKRDGGTQLWVGADTVQGNQFAWQAPPQGAQREVKGQDFKFIFNFGSLGWVNCDIYWQWTNPKTTMRITVANNPGAMASFRAMQGETFVFFIAKGGNVVSQIYTPDGASKVKSYDNAMPVGAEGRLLAFSIKDGKFYFVKKDITIAANHAETLTLAETTQSALQTEITALDGL</sequence>
<organism evidence="1 2">
    <name type="scientific">Chitinophaga lutea</name>
    <dbReference type="NCBI Taxonomy" id="2488634"/>
    <lineage>
        <taxon>Bacteria</taxon>
        <taxon>Pseudomonadati</taxon>
        <taxon>Bacteroidota</taxon>
        <taxon>Chitinophagia</taxon>
        <taxon>Chitinophagales</taxon>
        <taxon>Chitinophagaceae</taxon>
        <taxon>Chitinophaga</taxon>
    </lineage>
</organism>
<comment type="caution">
    <text evidence="1">The sequence shown here is derived from an EMBL/GenBank/DDBJ whole genome shotgun (WGS) entry which is preliminary data.</text>
</comment>
<evidence type="ECO:0000313" key="2">
    <source>
        <dbReference type="Proteomes" id="UP000278351"/>
    </source>
</evidence>
<dbReference type="PROSITE" id="PS51257">
    <property type="entry name" value="PROKAR_LIPOPROTEIN"/>
    <property type="match status" value="1"/>
</dbReference>
<accession>A0A3N4PPG5</accession>
<protein>
    <submittedName>
        <fullName evidence="1">Uncharacterized protein</fullName>
    </submittedName>
</protein>
<gene>
    <name evidence="1" type="ORF">EGT74_25130</name>
</gene>
<name>A0A3N4PPG5_9BACT</name>
<keyword evidence="2" id="KW-1185">Reference proteome</keyword>
<reference evidence="1 2" key="1">
    <citation type="submission" date="2018-11" db="EMBL/GenBank/DDBJ databases">
        <title>Chitinophaga lutea sp.nov., isolate from arsenic contaminated soil.</title>
        <authorList>
            <person name="Zong Y."/>
        </authorList>
    </citation>
    <scope>NUCLEOTIDE SEQUENCE [LARGE SCALE GENOMIC DNA]</scope>
    <source>
        <strain evidence="1 2">ZY74</strain>
    </source>
</reference>